<name>A0AAD9MDY0_9PEZI</name>
<proteinExistence type="predicted"/>
<dbReference type="GO" id="GO:0005681">
    <property type="term" value="C:spliceosomal complex"/>
    <property type="evidence" value="ECO:0007669"/>
    <property type="project" value="TreeGrafter"/>
</dbReference>
<feature type="compositionally biased region" description="Basic and acidic residues" evidence="5">
    <location>
        <begin position="216"/>
        <end position="229"/>
    </location>
</feature>
<sequence length="229" mass="24880">MEEHQEKTPDSFFGGKPVLYYHAIGAKAWLPRAQLGRLPFFPQDTATTPSAPEGALLRERVDEKIEQKVDVYVTSKTLIIFCPDDMSGLSIPYHTAIETTRLYDAIAACSNLNPDPQDEEGKEEDEANFERMVDGYGGGVTYGAQNGGLPPPVAGSSGWITAENMHEYFDEDGNWLGDEADGSGDHIMEELGEGAGSVHPRGQDAEEDGIMGPEDAANKRARTDETDGI</sequence>
<organism evidence="6 7">
    <name type="scientific">Phyllachora maydis</name>
    <dbReference type="NCBI Taxonomy" id="1825666"/>
    <lineage>
        <taxon>Eukaryota</taxon>
        <taxon>Fungi</taxon>
        <taxon>Dikarya</taxon>
        <taxon>Ascomycota</taxon>
        <taxon>Pezizomycotina</taxon>
        <taxon>Sordariomycetes</taxon>
        <taxon>Sordariomycetidae</taxon>
        <taxon>Phyllachorales</taxon>
        <taxon>Phyllachoraceae</taxon>
        <taxon>Phyllachora</taxon>
    </lineage>
</organism>
<dbReference type="EMBL" id="JAQQPM010000005">
    <property type="protein sequence ID" value="KAK2071430.1"/>
    <property type="molecule type" value="Genomic_DNA"/>
</dbReference>
<dbReference type="Pfam" id="PF03517">
    <property type="entry name" value="Voldacs"/>
    <property type="match status" value="1"/>
</dbReference>
<keyword evidence="4" id="KW-0539">Nucleus</keyword>
<evidence type="ECO:0000256" key="4">
    <source>
        <dbReference type="ARBA" id="ARBA00023242"/>
    </source>
</evidence>
<evidence type="ECO:0000313" key="6">
    <source>
        <dbReference type="EMBL" id="KAK2071430.1"/>
    </source>
</evidence>
<dbReference type="AlphaFoldDB" id="A0AAD9MDY0"/>
<reference evidence="6" key="1">
    <citation type="journal article" date="2023" name="Mol. Plant Microbe Interact.">
        <title>Elucidating the Obligate Nature and Biological Capacity of an Invasive Fungal Corn Pathogen.</title>
        <authorList>
            <person name="MacCready J.S."/>
            <person name="Roggenkamp E.M."/>
            <person name="Gdanetz K."/>
            <person name="Chilvers M.I."/>
        </authorList>
    </citation>
    <scope>NUCLEOTIDE SEQUENCE</scope>
    <source>
        <strain evidence="6">PM02</strain>
    </source>
</reference>
<evidence type="ECO:0000256" key="1">
    <source>
        <dbReference type="ARBA" id="ARBA00004123"/>
    </source>
</evidence>
<evidence type="ECO:0000313" key="7">
    <source>
        <dbReference type="Proteomes" id="UP001217918"/>
    </source>
</evidence>
<dbReference type="PANTHER" id="PTHR21399:SF0">
    <property type="entry name" value="METHYLOSOME SUBUNIT PICLN"/>
    <property type="match status" value="1"/>
</dbReference>
<comment type="subcellular location">
    <subcellularLocation>
        <location evidence="2">Cytoplasm</location>
    </subcellularLocation>
    <subcellularLocation>
        <location evidence="1">Nucleus</location>
    </subcellularLocation>
</comment>
<dbReference type="PANTHER" id="PTHR21399">
    <property type="entry name" value="CHLORIDE CONDUCTANCE REGULATORY PROTEIN ICLN"/>
    <property type="match status" value="1"/>
</dbReference>
<keyword evidence="3" id="KW-0963">Cytoplasm</keyword>
<feature type="region of interest" description="Disordered" evidence="5">
    <location>
        <begin position="181"/>
        <end position="229"/>
    </location>
</feature>
<accession>A0AAD9MDY0</accession>
<protein>
    <submittedName>
        <fullName evidence="6">Uncharacterized protein</fullName>
    </submittedName>
</protein>
<dbReference type="Proteomes" id="UP001217918">
    <property type="component" value="Unassembled WGS sequence"/>
</dbReference>
<dbReference type="GO" id="GO:0034715">
    <property type="term" value="C:pICln-Sm protein complex"/>
    <property type="evidence" value="ECO:0007669"/>
    <property type="project" value="TreeGrafter"/>
</dbReference>
<dbReference type="InterPro" id="IPR039924">
    <property type="entry name" value="ICln/Lot5/Saf5"/>
</dbReference>
<evidence type="ECO:0000256" key="3">
    <source>
        <dbReference type="ARBA" id="ARBA00022490"/>
    </source>
</evidence>
<dbReference type="GO" id="GO:0045292">
    <property type="term" value="P:mRNA cis splicing, via spliceosome"/>
    <property type="evidence" value="ECO:0007669"/>
    <property type="project" value="TreeGrafter"/>
</dbReference>
<keyword evidence="7" id="KW-1185">Reference proteome</keyword>
<comment type="caution">
    <text evidence="6">The sequence shown here is derived from an EMBL/GenBank/DDBJ whole genome shotgun (WGS) entry which is preliminary data.</text>
</comment>
<evidence type="ECO:0000256" key="2">
    <source>
        <dbReference type="ARBA" id="ARBA00004496"/>
    </source>
</evidence>
<dbReference type="GO" id="GO:0005829">
    <property type="term" value="C:cytosol"/>
    <property type="evidence" value="ECO:0007669"/>
    <property type="project" value="TreeGrafter"/>
</dbReference>
<dbReference type="GO" id="GO:0000387">
    <property type="term" value="P:spliceosomal snRNP assembly"/>
    <property type="evidence" value="ECO:0007669"/>
    <property type="project" value="TreeGrafter"/>
</dbReference>
<evidence type="ECO:0000256" key="5">
    <source>
        <dbReference type="SAM" id="MobiDB-lite"/>
    </source>
</evidence>
<gene>
    <name evidence="6" type="ORF">P8C59_005858</name>
</gene>